<dbReference type="EMBL" id="MLAK01001129">
    <property type="protein sequence ID" value="OHS97207.1"/>
    <property type="molecule type" value="Genomic_DNA"/>
</dbReference>
<dbReference type="VEuPathDB" id="TrichDB:TRFO_36589"/>
<feature type="compositionally biased region" description="Basic and acidic residues" evidence="2">
    <location>
        <begin position="581"/>
        <end position="590"/>
    </location>
</feature>
<organism evidence="3 4">
    <name type="scientific">Tritrichomonas foetus</name>
    <dbReference type="NCBI Taxonomy" id="1144522"/>
    <lineage>
        <taxon>Eukaryota</taxon>
        <taxon>Metamonada</taxon>
        <taxon>Parabasalia</taxon>
        <taxon>Tritrichomonadida</taxon>
        <taxon>Tritrichomonadidae</taxon>
        <taxon>Tritrichomonas</taxon>
    </lineage>
</organism>
<feature type="coiled-coil region" evidence="1">
    <location>
        <begin position="414"/>
        <end position="497"/>
    </location>
</feature>
<feature type="region of interest" description="Disordered" evidence="2">
    <location>
        <begin position="1"/>
        <end position="46"/>
    </location>
</feature>
<evidence type="ECO:0000256" key="1">
    <source>
        <dbReference type="SAM" id="Coils"/>
    </source>
</evidence>
<gene>
    <name evidence="3" type="ORF">TRFO_36589</name>
</gene>
<feature type="compositionally biased region" description="Basic and acidic residues" evidence="2">
    <location>
        <begin position="635"/>
        <end position="648"/>
    </location>
</feature>
<keyword evidence="1" id="KW-0175">Coiled coil</keyword>
<accession>A0A1J4JFY6</accession>
<dbReference type="RefSeq" id="XP_068350344.1">
    <property type="nucleotide sequence ID" value="XM_068510917.1"/>
</dbReference>
<dbReference type="Proteomes" id="UP000179807">
    <property type="component" value="Unassembled WGS sequence"/>
</dbReference>
<protein>
    <submittedName>
        <fullName evidence="3">Uncharacterized protein</fullName>
    </submittedName>
</protein>
<reference evidence="3" key="1">
    <citation type="submission" date="2016-10" db="EMBL/GenBank/DDBJ databases">
        <authorList>
            <person name="Benchimol M."/>
            <person name="Almeida L.G."/>
            <person name="Vasconcelos A.T."/>
            <person name="Perreira-Neves A."/>
            <person name="Rosa I.A."/>
            <person name="Tasca T."/>
            <person name="Bogo M.R."/>
            <person name="de Souza W."/>
        </authorList>
    </citation>
    <scope>NUCLEOTIDE SEQUENCE [LARGE SCALE GENOMIC DNA]</scope>
    <source>
        <strain evidence="3">K</strain>
    </source>
</reference>
<evidence type="ECO:0000256" key="2">
    <source>
        <dbReference type="SAM" id="MobiDB-lite"/>
    </source>
</evidence>
<evidence type="ECO:0000313" key="4">
    <source>
        <dbReference type="Proteomes" id="UP000179807"/>
    </source>
</evidence>
<proteinExistence type="predicted"/>
<feature type="region of interest" description="Disordered" evidence="2">
    <location>
        <begin position="569"/>
        <end position="648"/>
    </location>
</feature>
<feature type="compositionally biased region" description="Polar residues" evidence="2">
    <location>
        <begin position="607"/>
        <end position="631"/>
    </location>
</feature>
<name>A0A1J4JFY6_9EUKA</name>
<evidence type="ECO:0000313" key="3">
    <source>
        <dbReference type="EMBL" id="OHS97207.1"/>
    </source>
</evidence>
<keyword evidence="4" id="KW-1185">Reference proteome</keyword>
<dbReference type="AlphaFoldDB" id="A0A1J4JFY6"/>
<comment type="caution">
    <text evidence="3">The sequence shown here is derived from an EMBL/GenBank/DDBJ whole genome shotgun (WGS) entry which is preliminary data.</text>
</comment>
<sequence>MMKSEQSPRISIVKPNPKGFEMKARANEAPVSSTPRKGLTLPPNRHFTPVSRGHTRLVLHGPPQPIEIQTLNKAKVYMLQLLKQLNQVVIENDATPDVQMKLAPLLENVNQNFPAFNRQAIKYYQSFYQIQDSTESAQVLSTASVKIPLEAFLKGWEELEKAIDIYAESHPPPHAKEISGKFDAIKSSLEIILQTNATRKYPNPGLGKSVLSIQSLCDSITNAVYELFMQERFPNFQIDSFKMYKEDVKSFLRVVVDAFYNEFPQSGVALCDLARIKLNVVASCNEIIEALKAAFVFPNSMKSIQKLKDQFNDEMKNIFDTLHQPFNVVKPKPREGEPLLASTPKPKTKEEETLERIAADDVEARLKNMDSNRKVELFLNEALPFFDAKLSEFSDPWQGLIYMNLKMKDFVKKYEVNDDEISKLRTIIENLKEEIDDTKDFVEQKSETAQRVEKRMKKEAEKRQTEIDELKFKISQLRKLINEKQEEIENISKADEVGELRRGLEQIANIINDQLNDSLEQNFTELSHRDLIDLTISMEATVIEEKQSKIDFLNEELTSLKQNIASMSNRSIPSKLSKSSSSKDPKRFDIDVPLFDTQPRDELKVSDNLSESDTSQTSSRQFSHSVSNSSMAVARRGEDSEKLKEELNSSREGHFADLRLVVSKLNDFVAGQYESQHKAVVEQIIDLDPVKTRIELMALISDQFEAIRNMIKALLSNDKENNEALFATNKELNLYKTRLSEALNTNENILDLAVNIITNKQNPLHDKILELSAELRKRDTQEMTILSRVNAISKQKIKMIDHSENNDQNTAQNQELYYQVRKTNNLPQILSILGDIQDMLDELSDQQKENEEKLKLMRNCFSEIEVRLKKGVIQFHTTFNSDTDNQMNLDTENDDSEMDNDEKIIERIYLLCDFVVSPRFSNQFLPVSSLDKYFINIPHDLSKHPSEFIPQVCQKYLEMQNALDAAVPYLTILDEIFQGMNAKNTEQLLLNTQKLTLLKEQIGRLHETLAEMDGSAADSHVSRLASRFIALVQALIDRSSNNDALL</sequence>
<dbReference type="GeneID" id="94845621"/>
<feature type="compositionally biased region" description="Low complexity" evidence="2">
    <location>
        <begin position="569"/>
        <end position="580"/>
    </location>
</feature>